<dbReference type="AlphaFoldDB" id="A0A2V2MQN1"/>
<comment type="caution">
    <text evidence="3">The sequence shown here is derived from an EMBL/GenBank/DDBJ whole genome shotgun (WGS) entry which is preliminary data.</text>
</comment>
<dbReference type="Pfam" id="PF02632">
    <property type="entry name" value="BioY"/>
    <property type="match status" value="1"/>
</dbReference>
<evidence type="ECO:0000313" key="3">
    <source>
        <dbReference type="EMBL" id="PWR70544.1"/>
    </source>
</evidence>
<sequence>MFGNLDRATTLTNSSLFVALIAVFSWISIPIPLPIFPVPITLQTLAVLLAAAVMKRQAIIPLVLYLVLGALGLPVFHNGMAGLGVIFGPTGGYLIGFIPAVLTAGIAYEYVSREIRIAGLLLATAFIYFFGIIWLVLSTGMSINAALVSGMIPFLPGDLIKGVAVYVIAARLEKNPHNSARQ</sequence>
<dbReference type="Proteomes" id="UP000245657">
    <property type="component" value="Unassembled WGS sequence"/>
</dbReference>
<feature type="transmembrane region" description="Helical" evidence="2">
    <location>
        <begin position="93"/>
        <end position="111"/>
    </location>
</feature>
<feature type="transmembrane region" description="Helical" evidence="2">
    <location>
        <begin position="62"/>
        <end position="87"/>
    </location>
</feature>
<organism evidence="3 4">
    <name type="scientific">Methanospirillum lacunae</name>
    <dbReference type="NCBI Taxonomy" id="668570"/>
    <lineage>
        <taxon>Archaea</taxon>
        <taxon>Methanobacteriati</taxon>
        <taxon>Methanobacteriota</taxon>
        <taxon>Stenosarchaea group</taxon>
        <taxon>Methanomicrobia</taxon>
        <taxon>Methanomicrobiales</taxon>
        <taxon>Methanospirillaceae</taxon>
        <taxon>Methanospirillum</taxon>
    </lineage>
</organism>
<dbReference type="GeneID" id="97547732"/>
<keyword evidence="1" id="KW-1003">Cell membrane</keyword>
<comment type="similarity">
    <text evidence="1">Belongs to the BioY family.</text>
</comment>
<dbReference type="InterPro" id="IPR003784">
    <property type="entry name" value="BioY"/>
</dbReference>
<reference evidence="3 4" key="1">
    <citation type="submission" date="2018-05" db="EMBL/GenBank/DDBJ databases">
        <title>Draft genome of Methanospirillum lacunae Ki8-1.</title>
        <authorList>
            <person name="Dueholm M.S."/>
            <person name="Nielsen P.H."/>
            <person name="Bakmann L.F."/>
            <person name="Otzen D.E."/>
        </authorList>
    </citation>
    <scope>NUCLEOTIDE SEQUENCE [LARGE SCALE GENOMIC DNA]</scope>
    <source>
        <strain evidence="3 4">Ki8-1</strain>
    </source>
</reference>
<feature type="transmembrane region" description="Helical" evidence="2">
    <location>
        <begin position="143"/>
        <end position="169"/>
    </location>
</feature>
<feature type="transmembrane region" description="Helical" evidence="2">
    <location>
        <begin position="118"/>
        <end position="137"/>
    </location>
</feature>
<comment type="subcellular location">
    <subcellularLocation>
        <location evidence="1">Cell membrane</location>
        <topology evidence="1">Multi-pass membrane protein</topology>
    </subcellularLocation>
</comment>
<evidence type="ECO:0000313" key="4">
    <source>
        <dbReference type="Proteomes" id="UP000245657"/>
    </source>
</evidence>
<protein>
    <submittedName>
        <fullName evidence="3">Biotin transporter BioY</fullName>
    </submittedName>
</protein>
<keyword evidence="4" id="KW-1185">Reference proteome</keyword>
<keyword evidence="2" id="KW-0812">Transmembrane</keyword>
<dbReference type="GO" id="GO:0005886">
    <property type="term" value="C:plasma membrane"/>
    <property type="evidence" value="ECO:0007669"/>
    <property type="project" value="UniProtKB-SubCell"/>
</dbReference>
<gene>
    <name evidence="3" type="ORF">DK846_14215</name>
</gene>
<dbReference type="OrthoDB" id="50443at2157"/>
<keyword evidence="2" id="KW-1133">Transmembrane helix</keyword>
<dbReference type="Gene3D" id="1.10.1760.20">
    <property type="match status" value="1"/>
</dbReference>
<name>A0A2V2MQN1_9EURY</name>
<dbReference type="EMBL" id="QGMY01000011">
    <property type="protein sequence ID" value="PWR70544.1"/>
    <property type="molecule type" value="Genomic_DNA"/>
</dbReference>
<dbReference type="PIRSF" id="PIRSF016661">
    <property type="entry name" value="BioY"/>
    <property type="match status" value="1"/>
</dbReference>
<feature type="transmembrane region" description="Helical" evidence="2">
    <location>
        <begin position="12"/>
        <end position="29"/>
    </location>
</feature>
<dbReference type="RefSeq" id="WP_109969630.1">
    <property type="nucleotide sequence ID" value="NZ_CP176093.1"/>
</dbReference>
<keyword evidence="1 2" id="KW-0472">Membrane</keyword>
<evidence type="ECO:0000256" key="2">
    <source>
        <dbReference type="SAM" id="Phobius"/>
    </source>
</evidence>
<evidence type="ECO:0000256" key="1">
    <source>
        <dbReference type="PIRNR" id="PIRNR016661"/>
    </source>
</evidence>
<accession>A0A2V2MQN1</accession>
<keyword evidence="1" id="KW-0813">Transport</keyword>
<proteinExistence type="inferred from homology"/>
<dbReference type="PANTHER" id="PTHR34295">
    <property type="entry name" value="BIOTIN TRANSPORTER BIOY"/>
    <property type="match status" value="1"/>
</dbReference>
<dbReference type="PANTHER" id="PTHR34295:SF1">
    <property type="entry name" value="BIOTIN TRANSPORTER BIOY"/>
    <property type="match status" value="1"/>
</dbReference>
<dbReference type="GO" id="GO:0015225">
    <property type="term" value="F:biotin transmembrane transporter activity"/>
    <property type="evidence" value="ECO:0007669"/>
    <property type="project" value="UniProtKB-UniRule"/>
</dbReference>